<dbReference type="InterPro" id="IPR029044">
    <property type="entry name" value="Nucleotide-diphossugar_trans"/>
</dbReference>
<dbReference type="InterPro" id="IPR001173">
    <property type="entry name" value="Glyco_trans_2-like"/>
</dbReference>
<sequence>MTDQEGYLLDIPMCVYNHEKFIAQTIEGVLRQKTDFKYRLIIGEDCSTDASRPIIEKYLRSYPDKLKVFFHEKNVGPYVNSKVVWKECVSKYVALCDGDDYWCDDTKLQTQVDILEKHPEYVGCFHNTEERYEDDDTASFLYCNYPTARTISFNDLSFENVIPTCSIVYRNQLFGDFPEWHSKLKMGDWPLHLLNAQYGDFWYLPKVMGVHRIHSNGIWTLQERERMRQYIIEAYNYMIEGFAHNKILQKQLMLAKDRFMNPPNSLSPTLARRGINFVKRIAKKSGRK</sequence>
<gene>
    <name evidence="2" type="ORF">FAM09_05345</name>
</gene>
<keyword evidence="2" id="KW-0808">Transferase</keyword>
<reference evidence="2 3" key="1">
    <citation type="submission" date="2019-04" db="EMBL/GenBank/DDBJ databases">
        <title>Niastella caeni sp. nov., isolated from activated sludge.</title>
        <authorList>
            <person name="Sheng M."/>
        </authorList>
    </citation>
    <scope>NUCLEOTIDE SEQUENCE [LARGE SCALE GENOMIC DNA]</scope>
    <source>
        <strain evidence="2 3">HX-2-15</strain>
    </source>
</reference>
<name>A0A4S8I4I2_9BACT</name>
<keyword evidence="3" id="KW-1185">Reference proteome</keyword>
<comment type="caution">
    <text evidence="2">The sequence shown here is derived from an EMBL/GenBank/DDBJ whole genome shotgun (WGS) entry which is preliminary data.</text>
</comment>
<dbReference type="PANTHER" id="PTHR22916">
    <property type="entry name" value="GLYCOSYLTRANSFERASE"/>
    <property type="match status" value="1"/>
</dbReference>
<dbReference type="GO" id="GO:0016758">
    <property type="term" value="F:hexosyltransferase activity"/>
    <property type="evidence" value="ECO:0007669"/>
    <property type="project" value="UniProtKB-ARBA"/>
</dbReference>
<accession>A0A4S8I4I2</accession>
<proteinExistence type="predicted"/>
<dbReference type="AlphaFoldDB" id="A0A4S8I4I2"/>
<dbReference type="OrthoDB" id="199095at2"/>
<dbReference type="Gene3D" id="3.90.550.10">
    <property type="entry name" value="Spore Coat Polysaccharide Biosynthesis Protein SpsA, Chain A"/>
    <property type="match status" value="1"/>
</dbReference>
<protein>
    <submittedName>
        <fullName evidence="2">Glycosyltransferase</fullName>
    </submittedName>
</protein>
<feature type="domain" description="Glycosyltransferase 2-like" evidence="1">
    <location>
        <begin position="13"/>
        <end position="150"/>
    </location>
</feature>
<dbReference type="Pfam" id="PF00535">
    <property type="entry name" value="Glycos_transf_2"/>
    <property type="match status" value="1"/>
</dbReference>
<dbReference type="SUPFAM" id="SSF53448">
    <property type="entry name" value="Nucleotide-diphospho-sugar transferases"/>
    <property type="match status" value="1"/>
</dbReference>
<organism evidence="2 3">
    <name type="scientific">Niastella caeni</name>
    <dbReference type="NCBI Taxonomy" id="2569763"/>
    <lineage>
        <taxon>Bacteria</taxon>
        <taxon>Pseudomonadati</taxon>
        <taxon>Bacteroidota</taxon>
        <taxon>Chitinophagia</taxon>
        <taxon>Chitinophagales</taxon>
        <taxon>Chitinophagaceae</taxon>
        <taxon>Niastella</taxon>
    </lineage>
</organism>
<dbReference type="RefSeq" id="WP_136576021.1">
    <property type="nucleotide sequence ID" value="NZ_STFF01000001.1"/>
</dbReference>
<dbReference type="Proteomes" id="UP000306918">
    <property type="component" value="Unassembled WGS sequence"/>
</dbReference>
<evidence type="ECO:0000313" key="2">
    <source>
        <dbReference type="EMBL" id="THU41532.1"/>
    </source>
</evidence>
<evidence type="ECO:0000259" key="1">
    <source>
        <dbReference type="Pfam" id="PF00535"/>
    </source>
</evidence>
<evidence type="ECO:0000313" key="3">
    <source>
        <dbReference type="Proteomes" id="UP000306918"/>
    </source>
</evidence>
<dbReference type="PANTHER" id="PTHR22916:SF3">
    <property type="entry name" value="UDP-GLCNAC:BETAGAL BETA-1,3-N-ACETYLGLUCOSAMINYLTRANSFERASE-LIKE PROTEIN 1"/>
    <property type="match status" value="1"/>
</dbReference>
<dbReference type="EMBL" id="STFF01000001">
    <property type="protein sequence ID" value="THU41532.1"/>
    <property type="molecule type" value="Genomic_DNA"/>
</dbReference>